<keyword evidence="1" id="KW-1133">Transmembrane helix</keyword>
<proteinExistence type="predicted"/>
<dbReference type="AlphaFoldDB" id="A0A0R0CVQ4"/>
<keyword evidence="1" id="KW-0812">Transmembrane</keyword>
<keyword evidence="3" id="KW-1185">Reference proteome</keyword>
<evidence type="ECO:0000256" key="1">
    <source>
        <dbReference type="SAM" id="Phobius"/>
    </source>
</evidence>
<dbReference type="EMBL" id="LDJL01000007">
    <property type="protein sequence ID" value="KRG70094.1"/>
    <property type="molecule type" value="Genomic_DNA"/>
</dbReference>
<dbReference type="PATRIC" id="fig|344882.3.peg.2882"/>
<name>A0A0R0CVQ4_9GAMM</name>
<protein>
    <submittedName>
        <fullName evidence="2">Membrane protein</fullName>
    </submittedName>
</protein>
<keyword evidence="1" id="KW-0472">Membrane</keyword>
<sequence length="97" mass="10604">MFARSFQFNMFRGGLSRAAFAPRKPRHPLLRVALGLLGLAVLCVLVFFSVFVGAAMIAVGIVYKLLRQSGKPQANGRGQTLDGEYRVVSKPVLPLSR</sequence>
<evidence type="ECO:0000313" key="2">
    <source>
        <dbReference type="EMBL" id="KRG70094.1"/>
    </source>
</evidence>
<evidence type="ECO:0000313" key="3">
    <source>
        <dbReference type="Proteomes" id="UP000052052"/>
    </source>
</evidence>
<dbReference type="STRING" id="344882.ABB29_07670"/>
<gene>
    <name evidence="2" type="ORF">ABB29_07670</name>
</gene>
<organism evidence="2 3">
    <name type="scientific">Pseudoxanthomonas dokdonensis</name>
    <dbReference type="NCBI Taxonomy" id="344882"/>
    <lineage>
        <taxon>Bacteria</taxon>
        <taxon>Pseudomonadati</taxon>
        <taxon>Pseudomonadota</taxon>
        <taxon>Gammaproteobacteria</taxon>
        <taxon>Lysobacterales</taxon>
        <taxon>Lysobacteraceae</taxon>
        <taxon>Pseudoxanthomonas</taxon>
    </lineage>
</organism>
<comment type="caution">
    <text evidence="2">The sequence shown here is derived from an EMBL/GenBank/DDBJ whole genome shotgun (WGS) entry which is preliminary data.</text>
</comment>
<dbReference type="RefSeq" id="WP_057658032.1">
    <property type="nucleotide sequence ID" value="NZ_LDJL01000007.1"/>
</dbReference>
<accession>A0A0R0CVQ4</accession>
<dbReference type="OrthoDB" id="5976163at2"/>
<feature type="transmembrane region" description="Helical" evidence="1">
    <location>
        <begin position="32"/>
        <end position="63"/>
    </location>
</feature>
<dbReference type="Proteomes" id="UP000052052">
    <property type="component" value="Unassembled WGS sequence"/>
</dbReference>
<reference evidence="2 3" key="1">
    <citation type="submission" date="2015-05" db="EMBL/GenBank/DDBJ databases">
        <title>Genome sequencing and analysis of members of genus Stenotrophomonas.</title>
        <authorList>
            <person name="Patil P.P."/>
            <person name="Midha S."/>
            <person name="Patil P.B."/>
        </authorList>
    </citation>
    <scope>NUCLEOTIDE SEQUENCE [LARGE SCALE GENOMIC DNA]</scope>
    <source>
        <strain evidence="2 3">DSM 21858</strain>
    </source>
</reference>